<evidence type="ECO:0008006" key="3">
    <source>
        <dbReference type="Google" id="ProtNLM"/>
    </source>
</evidence>
<sequence length="171" mass="17569">MAFSAQQSIPHPPAAVAAALASEEFHRSVVEQLGGSLVSFRVEGSPEGPMTVTTVRSAPADRLPEMARKFIGSSLQVEQVERWEAPAADGSRVGTTTITVPAAKATAEGAQRLTAAGEGSQYSVDGTVTCKIPLVGSKLAAKAEPMVGKVVNRQARALTSWIGRDGGAAGA</sequence>
<accession>A0A7W9JIZ8</accession>
<dbReference type="Pfam" id="PF10698">
    <property type="entry name" value="DUF2505"/>
    <property type="match status" value="1"/>
</dbReference>
<protein>
    <recommendedName>
        <fullName evidence="3">DUF2505 domain-containing protein</fullName>
    </recommendedName>
</protein>
<dbReference type="InterPro" id="IPR019639">
    <property type="entry name" value="DUF2505"/>
</dbReference>
<comment type="caution">
    <text evidence="1">The sequence shown here is derived from an EMBL/GenBank/DDBJ whole genome shotgun (WGS) entry which is preliminary data.</text>
</comment>
<dbReference type="EMBL" id="JACHMW010000001">
    <property type="protein sequence ID" value="MBB5848782.1"/>
    <property type="molecule type" value="Genomic_DNA"/>
</dbReference>
<evidence type="ECO:0000313" key="2">
    <source>
        <dbReference type="Proteomes" id="UP000567246"/>
    </source>
</evidence>
<dbReference type="RefSeq" id="WP_158495048.1">
    <property type="nucleotide sequence ID" value="NZ_BAABAG010000004.1"/>
</dbReference>
<organism evidence="1 2">
    <name type="scientific">Micrococcus endophyticus</name>
    <dbReference type="NCBI Taxonomy" id="455343"/>
    <lineage>
        <taxon>Bacteria</taxon>
        <taxon>Bacillati</taxon>
        <taxon>Actinomycetota</taxon>
        <taxon>Actinomycetes</taxon>
        <taxon>Micrococcales</taxon>
        <taxon>Micrococcaceae</taxon>
        <taxon>Micrococcus</taxon>
    </lineage>
</organism>
<gene>
    <name evidence="1" type="ORF">HDA33_001346</name>
</gene>
<proteinExistence type="predicted"/>
<reference evidence="1 2" key="1">
    <citation type="submission" date="2020-08" db="EMBL/GenBank/DDBJ databases">
        <title>Sequencing the genomes of 1000 actinobacteria strains.</title>
        <authorList>
            <person name="Klenk H.-P."/>
        </authorList>
    </citation>
    <scope>NUCLEOTIDE SEQUENCE [LARGE SCALE GENOMIC DNA]</scope>
    <source>
        <strain evidence="1 2">DSM 17945</strain>
    </source>
</reference>
<keyword evidence="2" id="KW-1185">Reference proteome</keyword>
<dbReference type="AlphaFoldDB" id="A0A7W9JIZ8"/>
<evidence type="ECO:0000313" key="1">
    <source>
        <dbReference type="EMBL" id="MBB5848782.1"/>
    </source>
</evidence>
<dbReference type="Proteomes" id="UP000567246">
    <property type="component" value="Unassembled WGS sequence"/>
</dbReference>
<name>A0A7W9JIZ8_9MICC</name>